<proteinExistence type="predicted"/>
<protein>
    <submittedName>
        <fullName evidence="2">Uncharacterized protein</fullName>
    </submittedName>
</protein>
<gene>
    <name evidence="2" type="primary">RvY_01539-1</name>
    <name evidence="2" type="synonym">RvY_01539.1</name>
    <name evidence="2" type="ORF">RvY_01539</name>
</gene>
<evidence type="ECO:0000313" key="3">
    <source>
        <dbReference type="Proteomes" id="UP000186922"/>
    </source>
</evidence>
<sequence>MSHLSALLDQTSTALAEYSQTDARQVLTDLEDYYLRFFIPFVEEVRKSSPKLQHQPFPGERIRFPSRSAPPFSELTRMEIGDPPESPDPETFAAADQIDQMRDGSEKAAHAADEIAMDDYHTVDVETTESFNLLLRSL</sequence>
<reference evidence="2 3" key="1">
    <citation type="journal article" date="2016" name="Nat. Commun.">
        <title>Extremotolerant tardigrade genome and improved radiotolerance of human cultured cells by tardigrade-unique protein.</title>
        <authorList>
            <person name="Hashimoto T."/>
            <person name="Horikawa D.D."/>
            <person name="Saito Y."/>
            <person name="Kuwahara H."/>
            <person name="Kozuka-Hata H."/>
            <person name="Shin-I T."/>
            <person name="Minakuchi Y."/>
            <person name="Ohishi K."/>
            <person name="Motoyama A."/>
            <person name="Aizu T."/>
            <person name="Enomoto A."/>
            <person name="Kondo K."/>
            <person name="Tanaka S."/>
            <person name="Hara Y."/>
            <person name="Koshikawa S."/>
            <person name="Sagara H."/>
            <person name="Miura T."/>
            <person name="Yokobori S."/>
            <person name="Miyagawa K."/>
            <person name="Suzuki Y."/>
            <person name="Kubo T."/>
            <person name="Oyama M."/>
            <person name="Kohara Y."/>
            <person name="Fujiyama A."/>
            <person name="Arakawa K."/>
            <person name="Katayama T."/>
            <person name="Toyoda A."/>
            <person name="Kunieda T."/>
        </authorList>
    </citation>
    <scope>NUCLEOTIDE SEQUENCE [LARGE SCALE GENOMIC DNA]</scope>
    <source>
        <strain evidence="2 3">YOKOZUNA-1</strain>
    </source>
</reference>
<keyword evidence="3" id="KW-1185">Reference proteome</keyword>
<evidence type="ECO:0000313" key="2">
    <source>
        <dbReference type="EMBL" id="GAU88926.1"/>
    </source>
</evidence>
<dbReference type="OrthoDB" id="1661054at2759"/>
<dbReference type="EMBL" id="BDGG01000001">
    <property type="protein sequence ID" value="GAU88926.1"/>
    <property type="molecule type" value="Genomic_DNA"/>
</dbReference>
<evidence type="ECO:0000256" key="1">
    <source>
        <dbReference type="SAM" id="MobiDB-lite"/>
    </source>
</evidence>
<accession>A0A1D1UGZ9</accession>
<comment type="caution">
    <text evidence="2">The sequence shown here is derived from an EMBL/GenBank/DDBJ whole genome shotgun (WGS) entry which is preliminary data.</text>
</comment>
<feature type="region of interest" description="Disordered" evidence="1">
    <location>
        <begin position="49"/>
        <end position="90"/>
    </location>
</feature>
<organism evidence="2 3">
    <name type="scientific">Ramazzottius varieornatus</name>
    <name type="common">Water bear</name>
    <name type="synonym">Tardigrade</name>
    <dbReference type="NCBI Taxonomy" id="947166"/>
    <lineage>
        <taxon>Eukaryota</taxon>
        <taxon>Metazoa</taxon>
        <taxon>Ecdysozoa</taxon>
        <taxon>Tardigrada</taxon>
        <taxon>Eutardigrada</taxon>
        <taxon>Parachela</taxon>
        <taxon>Hypsibioidea</taxon>
        <taxon>Ramazzottiidae</taxon>
        <taxon>Ramazzottius</taxon>
    </lineage>
</organism>
<dbReference type="Proteomes" id="UP000186922">
    <property type="component" value="Unassembled WGS sequence"/>
</dbReference>
<dbReference type="AlphaFoldDB" id="A0A1D1UGZ9"/>
<name>A0A1D1UGZ9_RAMVA</name>